<dbReference type="PANTHER" id="PTHR35787:SF1">
    <property type="entry name" value="GLYCEROL UPTAKE OPERON ANTITERMINATOR REGULATORY PROTEIN"/>
    <property type="match status" value="1"/>
</dbReference>
<keyword evidence="3" id="KW-1185">Reference proteome</keyword>
<evidence type="ECO:0000313" key="3">
    <source>
        <dbReference type="Proteomes" id="UP001589838"/>
    </source>
</evidence>
<accession>A0ABV6KK88</accession>
<keyword evidence="1" id="KW-0805">Transcription regulation</keyword>
<dbReference type="RefSeq" id="WP_335963722.1">
    <property type="nucleotide sequence ID" value="NZ_JAXBLX010000060.1"/>
</dbReference>
<dbReference type="Proteomes" id="UP001589838">
    <property type="component" value="Unassembled WGS sequence"/>
</dbReference>
<dbReference type="SUPFAM" id="SSF110391">
    <property type="entry name" value="GlpP-like"/>
    <property type="match status" value="1"/>
</dbReference>
<dbReference type="Gene3D" id="3.20.20.70">
    <property type="entry name" value="Aldolase class I"/>
    <property type="match status" value="1"/>
</dbReference>
<sequence length="204" mass="22758">MSPEAKRFLMRLQKQKMIAAIKKPKQIEEAIEKSENLSGVFLLTGTITVIKQYVDQFKAIGLPAFVHVEKVRGLSNDNEGIDFIANYVRPTGIVSTKPSQIIAARKRGLVTIQRVFLIDTEIIENLQSMIDKTNPTMIEIMPARIPSLIPEIKKVTNGLPIITGGLVSSRQHAVEALDYGATALSTSECKLWKEDLRERAPLYV</sequence>
<dbReference type="PANTHER" id="PTHR35787">
    <property type="entry name" value="GLYCEROL UPTAKE OPERON ANTITERMINATOR REGULATORY PROTEIN"/>
    <property type="match status" value="1"/>
</dbReference>
<name>A0ABV6KK88_9BACI</name>
<comment type="function">
    <text evidence="1">Regulates expression of the glpD operon. In the presence of glycerol 3-phosphate (G3P) causes antitermination of transcription of glpD at the inverted repeat of the leader region to enhance its transcription. Binds and stabilizes glpD leader mRNA.</text>
</comment>
<dbReference type="PIRSF" id="PIRSF016897">
    <property type="entry name" value="GlpP"/>
    <property type="match status" value="1"/>
</dbReference>
<dbReference type="EMBL" id="JBHLUX010000076">
    <property type="protein sequence ID" value="MFC0472423.1"/>
    <property type="molecule type" value="Genomic_DNA"/>
</dbReference>
<keyword evidence="1" id="KW-0319">Glycerol metabolism</keyword>
<organism evidence="2 3">
    <name type="scientific">Halalkalibacter kiskunsagensis</name>
    <dbReference type="NCBI Taxonomy" id="1548599"/>
    <lineage>
        <taxon>Bacteria</taxon>
        <taxon>Bacillati</taxon>
        <taxon>Bacillota</taxon>
        <taxon>Bacilli</taxon>
        <taxon>Bacillales</taxon>
        <taxon>Bacillaceae</taxon>
        <taxon>Halalkalibacter</taxon>
    </lineage>
</organism>
<evidence type="ECO:0000256" key="1">
    <source>
        <dbReference type="PIRNR" id="PIRNR016897"/>
    </source>
</evidence>
<reference evidence="2 3" key="1">
    <citation type="submission" date="2024-09" db="EMBL/GenBank/DDBJ databases">
        <authorList>
            <person name="Sun Q."/>
            <person name="Mori K."/>
        </authorList>
    </citation>
    <scope>NUCLEOTIDE SEQUENCE [LARGE SCALE GENOMIC DNA]</scope>
    <source>
        <strain evidence="2 3">NCAIM B.02610</strain>
    </source>
</reference>
<evidence type="ECO:0000313" key="2">
    <source>
        <dbReference type="EMBL" id="MFC0472423.1"/>
    </source>
</evidence>
<dbReference type="InterPro" id="IPR013785">
    <property type="entry name" value="Aldolase_TIM"/>
</dbReference>
<dbReference type="Pfam" id="PF04309">
    <property type="entry name" value="G3P_antiterm"/>
    <property type="match status" value="1"/>
</dbReference>
<keyword evidence="1" id="KW-0694">RNA-binding</keyword>
<comment type="caution">
    <text evidence="2">The sequence shown here is derived from an EMBL/GenBank/DDBJ whole genome shotgun (WGS) entry which is preliminary data.</text>
</comment>
<dbReference type="InterPro" id="IPR006699">
    <property type="entry name" value="GlpP"/>
</dbReference>
<keyword evidence="1" id="KW-0804">Transcription</keyword>
<proteinExistence type="predicted"/>
<protein>
    <recommendedName>
        <fullName evidence="1">Glycerol uptake operon antiterminator regulatory protein</fullName>
    </recommendedName>
</protein>
<gene>
    <name evidence="2" type="ORF">ACFFHM_18535</name>
</gene>